<organism evidence="1">
    <name type="scientific">marine sediment metagenome</name>
    <dbReference type="NCBI Taxonomy" id="412755"/>
    <lineage>
        <taxon>unclassified sequences</taxon>
        <taxon>metagenomes</taxon>
        <taxon>ecological metagenomes</taxon>
    </lineage>
</organism>
<accession>X1PYE3</accession>
<dbReference type="Pfam" id="PF03692">
    <property type="entry name" value="CxxCxxCC"/>
    <property type="match status" value="1"/>
</dbReference>
<sequence>DLEKRENERIEKAGYKNFFIKGIYPLLKSKSNGECTFLTKDNLCKIYKIRPATCRLQPFTISEYDFEEEKLIVSVPDFMLSTCKGFHKGEMDRKILIEVAKVAEEIFDDLKNFFSKMTGLPRDSTQNIKNIMDTL</sequence>
<proteinExistence type="predicted"/>
<evidence type="ECO:0000313" key="1">
    <source>
        <dbReference type="EMBL" id="GAI43890.1"/>
    </source>
</evidence>
<protein>
    <recommendedName>
        <fullName evidence="2">YkgJ family cysteine cluster protein</fullName>
    </recommendedName>
</protein>
<comment type="caution">
    <text evidence="1">The sequence shown here is derived from an EMBL/GenBank/DDBJ whole genome shotgun (WGS) entry which is preliminary data.</text>
</comment>
<dbReference type="PANTHER" id="PTHR35866">
    <property type="entry name" value="PUTATIVE-RELATED"/>
    <property type="match status" value="1"/>
</dbReference>
<dbReference type="PANTHER" id="PTHR35866:SF1">
    <property type="entry name" value="YKGJ FAMILY CYSTEINE CLUSTER PROTEIN"/>
    <property type="match status" value="1"/>
</dbReference>
<gene>
    <name evidence="1" type="ORF">S06H3_50522</name>
</gene>
<feature type="non-terminal residue" evidence="1">
    <location>
        <position position="1"/>
    </location>
</feature>
<dbReference type="InterPro" id="IPR005358">
    <property type="entry name" value="Puta_zinc/iron-chelating_dom"/>
</dbReference>
<evidence type="ECO:0008006" key="2">
    <source>
        <dbReference type="Google" id="ProtNLM"/>
    </source>
</evidence>
<name>X1PYE3_9ZZZZ</name>
<reference evidence="1" key="1">
    <citation type="journal article" date="2014" name="Front. Microbiol.">
        <title>High frequency of phylogenetically diverse reductive dehalogenase-homologous genes in deep subseafloor sedimentary metagenomes.</title>
        <authorList>
            <person name="Kawai M."/>
            <person name="Futagami T."/>
            <person name="Toyoda A."/>
            <person name="Takaki Y."/>
            <person name="Nishi S."/>
            <person name="Hori S."/>
            <person name="Arai W."/>
            <person name="Tsubouchi T."/>
            <person name="Morono Y."/>
            <person name="Uchiyama I."/>
            <person name="Ito T."/>
            <person name="Fujiyama A."/>
            <person name="Inagaki F."/>
            <person name="Takami H."/>
        </authorList>
    </citation>
    <scope>NUCLEOTIDE SEQUENCE</scope>
    <source>
        <strain evidence="1">Expedition CK06-06</strain>
    </source>
</reference>
<dbReference type="AlphaFoldDB" id="X1PYE3"/>
<dbReference type="EMBL" id="BARV01031995">
    <property type="protein sequence ID" value="GAI43890.1"/>
    <property type="molecule type" value="Genomic_DNA"/>
</dbReference>